<name>A0A0B0ENG0_9BACT</name>
<dbReference type="AlphaFoldDB" id="A0A0B0ENG0"/>
<comment type="similarity">
    <text evidence="1">Belongs to the outer membrane factor (OMF) (TC 1.B.17) family.</text>
</comment>
<dbReference type="SUPFAM" id="SSF56954">
    <property type="entry name" value="Outer membrane efflux proteins (OEP)"/>
    <property type="match status" value="1"/>
</dbReference>
<dbReference type="InterPro" id="IPR010131">
    <property type="entry name" value="MdtP/NodT-like"/>
</dbReference>
<protein>
    <submittedName>
        <fullName evidence="2">Cobalt-zinc-cadmium resistance protein czcC</fullName>
    </submittedName>
</protein>
<dbReference type="Gene3D" id="1.20.1600.10">
    <property type="entry name" value="Outer membrane efflux proteins (OEP)"/>
    <property type="match status" value="1"/>
</dbReference>
<dbReference type="Pfam" id="PF02321">
    <property type="entry name" value="OEP"/>
    <property type="match status" value="2"/>
</dbReference>
<comment type="caution">
    <text evidence="2">The sequence shown here is derived from an EMBL/GenBank/DDBJ whole genome shotgun (WGS) entry which is preliminary data.</text>
</comment>
<accession>A0A0B0ENG0</accession>
<dbReference type="eggNOG" id="COG1538">
    <property type="taxonomic scope" value="Bacteria"/>
</dbReference>
<proteinExistence type="inferred from homology"/>
<dbReference type="PANTHER" id="PTHR30203">
    <property type="entry name" value="OUTER MEMBRANE CATION EFFLUX PROTEIN"/>
    <property type="match status" value="1"/>
</dbReference>
<evidence type="ECO:0000256" key="1">
    <source>
        <dbReference type="ARBA" id="ARBA00007613"/>
    </source>
</evidence>
<reference evidence="2 3" key="1">
    <citation type="submission" date="2014-10" db="EMBL/GenBank/DDBJ databases">
        <title>Draft genome of anammox bacterium scalindua brodae, obtained using differential coverage binning of sequence data from two enrichment reactors.</title>
        <authorList>
            <person name="Speth D.R."/>
            <person name="Russ L."/>
            <person name="Kartal B."/>
            <person name="Op den Camp H.J."/>
            <person name="Dutilh B.E."/>
            <person name="Jetten M.S."/>
        </authorList>
    </citation>
    <scope>NUCLEOTIDE SEQUENCE [LARGE SCALE GENOMIC DNA]</scope>
    <source>
        <strain evidence="2">RU1</strain>
    </source>
</reference>
<evidence type="ECO:0000313" key="3">
    <source>
        <dbReference type="Proteomes" id="UP000030652"/>
    </source>
</evidence>
<dbReference type="GO" id="GO:0015562">
    <property type="term" value="F:efflux transmembrane transporter activity"/>
    <property type="evidence" value="ECO:0007669"/>
    <property type="project" value="InterPro"/>
</dbReference>
<dbReference type="PANTHER" id="PTHR30203:SF24">
    <property type="entry name" value="BLR4935 PROTEIN"/>
    <property type="match status" value="1"/>
</dbReference>
<evidence type="ECO:0000313" key="2">
    <source>
        <dbReference type="EMBL" id="KHE93566.1"/>
    </source>
</evidence>
<dbReference type="Proteomes" id="UP000030652">
    <property type="component" value="Unassembled WGS sequence"/>
</dbReference>
<dbReference type="InterPro" id="IPR003423">
    <property type="entry name" value="OMP_efflux"/>
</dbReference>
<dbReference type="EMBL" id="JRYO01000047">
    <property type="protein sequence ID" value="KHE93566.1"/>
    <property type="molecule type" value="Genomic_DNA"/>
</dbReference>
<organism evidence="2 3">
    <name type="scientific">Candidatus Scalindua brodae</name>
    <dbReference type="NCBI Taxonomy" id="237368"/>
    <lineage>
        <taxon>Bacteria</taxon>
        <taxon>Pseudomonadati</taxon>
        <taxon>Planctomycetota</taxon>
        <taxon>Candidatus Brocadiia</taxon>
        <taxon>Candidatus Brocadiales</taxon>
        <taxon>Candidatus Scalinduaceae</taxon>
        <taxon>Candidatus Scalindua</taxon>
    </lineage>
</organism>
<gene>
    <name evidence="2" type="primary">czcC_1</name>
    <name evidence="2" type="ORF">SCABRO_00676</name>
</gene>
<sequence length="430" mass="48244">MTMQKLLCLSILTLSVCYVAICSDKALLLSYALESDTKTEYLTLEDAVEIAMNNNPLIKSKIHNMGSYEGRVKQAGLLPNPAIEFLTQETPTNNIGLDQSQNSIALFQKLETGGKRKLRVKAAEKEKKVVEMDLQTTIADITAQVKTSFFNVLTTQEELKFAEETLEIAKSLMSISGQRFEIGDIARIDVLKAEIELSNAKMMVQNTERKYLNSTKMLQTVMGVSDIDVNKLFPISTADTPSLNLDDLNNLLLNNHPALKARKRVVDLSVIKITEAKRMAIPDINATIGYKRLSASDVNTVQAGIEFPLPIFNRNQGKIIEARALSHMAKDDVEVVRNQLLLQLSNAFSLYTSTREQVRFFTYSIIPQSEESLKIARQGYKQGEFDYLEVLDAQRTLANTRISYLKILNKLFSSITEIEKFVGVKISDIK</sequence>